<dbReference type="Proteomes" id="UP000000321">
    <property type="component" value="Unassembled WGS sequence"/>
</dbReference>
<dbReference type="GO" id="GO:0007059">
    <property type="term" value="P:chromosome segregation"/>
    <property type="evidence" value="ECO:0007669"/>
    <property type="project" value="UniProtKB-KW"/>
</dbReference>
<name>Q1YE40_AURMS</name>
<dbReference type="BioCyc" id="AURANTIMONAS:SI859A1_03578-MONOMER"/>
<feature type="domain" description="ParB-like N-terminal" evidence="6">
    <location>
        <begin position="48"/>
        <end position="140"/>
    </location>
</feature>
<dbReference type="InterPro" id="IPR036086">
    <property type="entry name" value="ParB/Sulfiredoxin_sf"/>
</dbReference>
<dbReference type="NCBIfam" id="TIGR00180">
    <property type="entry name" value="parB_part"/>
    <property type="match status" value="1"/>
</dbReference>
<comment type="caution">
    <text evidence="7">The sequence shown here is derived from an EMBL/GenBank/DDBJ whole genome shotgun (WGS) entry which is preliminary data.</text>
</comment>
<dbReference type="AlphaFoldDB" id="Q1YE40"/>
<dbReference type="Pfam" id="PF23552">
    <property type="entry name" value="ParB_C"/>
    <property type="match status" value="1"/>
</dbReference>
<dbReference type="FunFam" id="3.90.1530.30:FF:000001">
    <property type="entry name" value="Chromosome partitioning protein ParB"/>
    <property type="match status" value="1"/>
</dbReference>
<feature type="region of interest" description="Disordered" evidence="5">
    <location>
        <begin position="232"/>
        <end position="267"/>
    </location>
</feature>
<dbReference type="Pfam" id="PF17762">
    <property type="entry name" value="HTH_ParB"/>
    <property type="match status" value="1"/>
</dbReference>
<comment type="similarity">
    <text evidence="1">Belongs to the ParB family.</text>
</comment>
<gene>
    <name evidence="7" type="ORF">SI859A1_03578</name>
</gene>
<dbReference type="Pfam" id="PF02195">
    <property type="entry name" value="ParB_N"/>
    <property type="match status" value="1"/>
</dbReference>
<protein>
    <submittedName>
        <fullName evidence="7">Chromosome partitioning protein ParB</fullName>
    </submittedName>
</protein>
<sequence length="328" mass="35176">MNEDKSRQRLGRGLASLIGAGASAPARPGQGFGAQAEQPAPPAIPAERHIPIDAISPNPNNPRRTFHEADLDDLTASVRNHGVVQPLLVRPRPGVPDGFEIVAGERRWRAARAAGLTEVPVVMREIGDRQSLEIAIIENVQRADLNAVEEALGYEMLINEHGYTQADLADVLGKSRSHVANTLRLLKLPEEVRTMVASGTLSPGAARTVVTAEDPVSVAKQIVSRGLSVREAEELARQPATGETAKPRKSSGGKSQPKAAPAPEKDSDALALERLLAELLGMPVEIDVKGEGGSIRIEYADLEQLDEICGLLQTRVQRGSETARQRDL</sequence>
<evidence type="ECO:0000259" key="6">
    <source>
        <dbReference type="SMART" id="SM00470"/>
    </source>
</evidence>
<comment type="function">
    <text evidence="4">Involved in chromosome partition. Localize to both poles of the predivisional cell following completion of DNA replication. Binds to the DNA origin of replication.</text>
</comment>
<dbReference type="InterPro" id="IPR057240">
    <property type="entry name" value="ParB_dimer_C"/>
</dbReference>
<dbReference type="GO" id="GO:0045881">
    <property type="term" value="P:positive regulation of sporulation resulting in formation of a cellular spore"/>
    <property type="evidence" value="ECO:0007669"/>
    <property type="project" value="TreeGrafter"/>
</dbReference>
<dbReference type="SMART" id="SM00470">
    <property type="entry name" value="ParB"/>
    <property type="match status" value="1"/>
</dbReference>
<evidence type="ECO:0000256" key="5">
    <source>
        <dbReference type="SAM" id="MobiDB-lite"/>
    </source>
</evidence>
<keyword evidence="2" id="KW-0159">Chromosome partition</keyword>
<dbReference type="Gene3D" id="1.10.10.2830">
    <property type="match status" value="1"/>
</dbReference>
<evidence type="ECO:0000256" key="2">
    <source>
        <dbReference type="ARBA" id="ARBA00022829"/>
    </source>
</evidence>
<dbReference type="PANTHER" id="PTHR33375">
    <property type="entry name" value="CHROMOSOME-PARTITIONING PROTEIN PARB-RELATED"/>
    <property type="match status" value="1"/>
</dbReference>
<keyword evidence="8" id="KW-1185">Reference proteome</keyword>
<dbReference type="RefSeq" id="WP_009211387.1">
    <property type="nucleotide sequence ID" value="NZ_BBWP01000039.1"/>
</dbReference>
<evidence type="ECO:0000313" key="8">
    <source>
        <dbReference type="Proteomes" id="UP000000321"/>
    </source>
</evidence>
<dbReference type="HOGENOM" id="CLU_023853_0_0_5"/>
<feature type="compositionally biased region" description="Low complexity" evidence="5">
    <location>
        <begin position="11"/>
        <end position="24"/>
    </location>
</feature>
<keyword evidence="3" id="KW-0238">DNA-binding</keyword>
<evidence type="ECO:0000256" key="3">
    <source>
        <dbReference type="ARBA" id="ARBA00023125"/>
    </source>
</evidence>
<reference evidence="7 8" key="1">
    <citation type="journal article" date="2008" name="Appl. Environ. Microbiol.">
        <title>Genomic insights into Mn(II) oxidation by the marine alphaproteobacterium Aurantimonas sp. strain SI85-9A1.</title>
        <authorList>
            <person name="Dick G.J."/>
            <person name="Podell S."/>
            <person name="Johnson H.A."/>
            <person name="Rivera-Espinoza Y."/>
            <person name="Bernier-Latmani R."/>
            <person name="McCarthy J.K."/>
            <person name="Torpey J.W."/>
            <person name="Clement B.G."/>
            <person name="Gaasterland T."/>
            <person name="Tebo B.M."/>
        </authorList>
    </citation>
    <scope>NUCLEOTIDE SEQUENCE [LARGE SCALE GENOMIC DNA]</scope>
    <source>
        <strain evidence="7 8">SI85-9A1</strain>
    </source>
</reference>
<dbReference type="PANTHER" id="PTHR33375:SF1">
    <property type="entry name" value="CHROMOSOME-PARTITIONING PROTEIN PARB-RELATED"/>
    <property type="match status" value="1"/>
</dbReference>
<dbReference type="OrthoDB" id="9802051at2"/>
<dbReference type="InterPro" id="IPR050336">
    <property type="entry name" value="Chromosome_partition/occlusion"/>
</dbReference>
<dbReference type="GO" id="GO:0003677">
    <property type="term" value="F:DNA binding"/>
    <property type="evidence" value="ECO:0007669"/>
    <property type="project" value="UniProtKB-KW"/>
</dbReference>
<evidence type="ECO:0000256" key="4">
    <source>
        <dbReference type="ARBA" id="ARBA00025472"/>
    </source>
</evidence>
<dbReference type="SUPFAM" id="SSF110849">
    <property type="entry name" value="ParB/Sulfiredoxin"/>
    <property type="match status" value="1"/>
</dbReference>
<proteinExistence type="inferred from homology"/>
<feature type="region of interest" description="Disordered" evidence="5">
    <location>
        <begin position="1"/>
        <end position="41"/>
    </location>
</feature>
<dbReference type="Gene3D" id="3.90.1530.30">
    <property type="match status" value="1"/>
</dbReference>
<dbReference type="SUPFAM" id="SSF109709">
    <property type="entry name" value="KorB DNA-binding domain-like"/>
    <property type="match status" value="1"/>
</dbReference>
<dbReference type="EMBL" id="AAPJ01000009">
    <property type="protein sequence ID" value="EAS48559.1"/>
    <property type="molecule type" value="Genomic_DNA"/>
</dbReference>
<organism evidence="7 8">
    <name type="scientific">Aurantimonas manganoxydans (strain ATCC BAA-1229 / DSM 21871 / SI85-9A1)</name>
    <dbReference type="NCBI Taxonomy" id="287752"/>
    <lineage>
        <taxon>Bacteria</taxon>
        <taxon>Pseudomonadati</taxon>
        <taxon>Pseudomonadota</taxon>
        <taxon>Alphaproteobacteria</taxon>
        <taxon>Hyphomicrobiales</taxon>
        <taxon>Aurantimonadaceae</taxon>
        <taxon>Aurantimonas</taxon>
    </lineage>
</organism>
<evidence type="ECO:0000313" key="7">
    <source>
        <dbReference type="EMBL" id="EAS48559.1"/>
    </source>
</evidence>
<accession>Q1YE40</accession>
<dbReference type="InterPro" id="IPR041468">
    <property type="entry name" value="HTH_ParB/Spo0J"/>
</dbReference>
<dbReference type="FunFam" id="1.10.10.2830:FF:000001">
    <property type="entry name" value="Chromosome partitioning protein ParB"/>
    <property type="match status" value="1"/>
</dbReference>
<dbReference type="InterPro" id="IPR003115">
    <property type="entry name" value="ParB_N"/>
</dbReference>
<dbReference type="GO" id="GO:0005694">
    <property type="term" value="C:chromosome"/>
    <property type="evidence" value="ECO:0007669"/>
    <property type="project" value="TreeGrafter"/>
</dbReference>
<evidence type="ECO:0000256" key="1">
    <source>
        <dbReference type="ARBA" id="ARBA00006295"/>
    </source>
</evidence>
<dbReference type="InterPro" id="IPR004437">
    <property type="entry name" value="ParB/RepB/Spo0J"/>
</dbReference>